<evidence type="ECO:0000259" key="1">
    <source>
        <dbReference type="Pfam" id="PF01869"/>
    </source>
</evidence>
<dbReference type="PANTHER" id="PTHR43190">
    <property type="entry name" value="N-ACETYL-D-GLUCOSAMINE KINASE"/>
    <property type="match status" value="1"/>
</dbReference>
<dbReference type="EMBL" id="DSUJ01000008">
    <property type="protein sequence ID" value="HFI91827.1"/>
    <property type="molecule type" value="Genomic_DNA"/>
</dbReference>
<protein>
    <recommendedName>
        <fullName evidence="1">ATPase BadF/BadG/BcrA/BcrD type domain-containing protein</fullName>
    </recommendedName>
</protein>
<proteinExistence type="predicted"/>
<dbReference type="InterPro" id="IPR043129">
    <property type="entry name" value="ATPase_NBD"/>
</dbReference>
<dbReference type="AlphaFoldDB" id="A0A7V2ZKW9"/>
<dbReference type="Pfam" id="PF01869">
    <property type="entry name" value="BcrAD_BadFG"/>
    <property type="match status" value="1"/>
</dbReference>
<evidence type="ECO:0000313" key="2">
    <source>
        <dbReference type="EMBL" id="HFI91827.1"/>
    </source>
</evidence>
<sequence length="308" mass="33599">MVKYLIGIDGGGTKTKCVITDFHLNPLFETTGGPSNFLMQGTDKVAETILGLIIKCVNNLQIQFSDIAAIVLGTTGGGRRSDAEDLEKAFTHLAAHKKIALNIFRVESDARIALEGAFSGKPGSILIAGTGSIMFGKDKEGNIYRVGGFGRFIGDEGSGFKLGQKGLSAVAKEYDGRAGKTLITDLLREKFNIDSPENLITAIYRNNFDIASVAPLVIDAAEKKDKAAQQIIESETDELILHIDSMKKKLNEKKMFVAFIGSLITNDNFYSFRFREKIMQKFDDVIIKEPENPPEIGAVLMAKQLAAQ</sequence>
<dbReference type="PANTHER" id="PTHR43190:SF3">
    <property type="entry name" value="N-ACETYL-D-GLUCOSAMINE KINASE"/>
    <property type="match status" value="1"/>
</dbReference>
<dbReference type="SUPFAM" id="SSF53067">
    <property type="entry name" value="Actin-like ATPase domain"/>
    <property type="match status" value="2"/>
</dbReference>
<dbReference type="Gene3D" id="3.30.420.40">
    <property type="match status" value="2"/>
</dbReference>
<gene>
    <name evidence="2" type="ORF">ENS31_09920</name>
</gene>
<dbReference type="InterPro" id="IPR002731">
    <property type="entry name" value="ATPase_BadF"/>
</dbReference>
<feature type="domain" description="ATPase BadF/BadG/BcrA/BcrD type" evidence="1">
    <location>
        <begin position="6"/>
        <end position="302"/>
    </location>
</feature>
<comment type="caution">
    <text evidence="2">The sequence shown here is derived from an EMBL/GenBank/DDBJ whole genome shotgun (WGS) entry which is preliminary data.</text>
</comment>
<dbReference type="CDD" id="cd24007">
    <property type="entry name" value="ASKHA_NBD_eukNAGK-like"/>
    <property type="match status" value="1"/>
</dbReference>
<organism evidence="2">
    <name type="scientific">Ignavibacterium album</name>
    <dbReference type="NCBI Taxonomy" id="591197"/>
    <lineage>
        <taxon>Bacteria</taxon>
        <taxon>Pseudomonadati</taxon>
        <taxon>Ignavibacteriota</taxon>
        <taxon>Ignavibacteria</taxon>
        <taxon>Ignavibacteriales</taxon>
        <taxon>Ignavibacteriaceae</taxon>
        <taxon>Ignavibacterium</taxon>
    </lineage>
</organism>
<name>A0A7V2ZKW9_9BACT</name>
<reference evidence="2" key="1">
    <citation type="journal article" date="2020" name="mSystems">
        <title>Genome- and Community-Level Interaction Insights into Carbon Utilization and Element Cycling Functions of Hydrothermarchaeota in Hydrothermal Sediment.</title>
        <authorList>
            <person name="Zhou Z."/>
            <person name="Liu Y."/>
            <person name="Xu W."/>
            <person name="Pan J."/>
            <person name="Luo Z.H."/>
            <person name="Li M."/>
        </authorList>
    </citation>
    <scope>NUCLEOTIDE SEQUENCE [LARGE SCALE GENOMIC DNA]</scope>
    <source>
        <strain evidence="2">SpSt-479</strain>
    </source>
</reference>
<accession>A0A7V2ZKW9</accession>
<dbReference type="InterPro" id="IPR052519">
    <property type="entry name" value="Euk-type_GlcNAc_Kinase"/>
</dbReference>